<evidence type="ECO:0000313" key="15">
    <source>
        <dbReference type="Proteomes" id="UP001293593"/>
    </source>
</evidence>
<dbReference type="PANTHER" id="PTHR48007">
    <property type="entry name" value="LEUCINE-RICH REPEAT RECEPTOR-LIKE PROTEIN KINASE PXC1"/>
    <property type="match status" value="1"/>
</dbReference>
<keyword evidence="2" id="KW-0433">Leucine-rich repeat</keyword>
<dbReference type="InterPro" id="IPR011009">
    <property type="entry name" value="Kinase-like_dom_sf"/>
</dbReference>
<keyword evidence="8 11" id="KW-0472">Membrane</keyword>
<dbReference type="Gene3D" id="1.10.510.10">
    <property type="entry name" value="Transferase(Phosphotransferase) domain 1"/>
    <property type="match status" value="1"/>
</dbReference>
<evidence type="ECO:0000256" key="1">
    <source>
        <dbReference type="ARBA" id="ARBA00004370"/>
    </source>
</evidence>
<dbReference type="PROSITE" id="PS50011">
    <property type="entry name" value="PROTEIN_KINASE_DOM"/>
    <property type="match status" value="1"/>
</dbReference>
<dbReference type="AlphaFoldDB" id="A0AAE1JTJ2"/>
<dbReference type="GO" id="GO:0005524">
    <property type="term" value="F:ATP binding"/>
    <property type="evidence" value="ECO:0007669"/>
    <property type="project" value="UniProtKB-UniRule"/>
</dbReference>
<feature type="chain" id="PRO_5042224221" description="Protein kinase domain-containing protein" evidence="12">
    <location>
        <begin position="31"/>
        <end position="667"/>
    </location>
</feature>
<keyword evidence="15" id="KW-1185">Reference proteome</keyword>
<dbReference type="InterPro" id="IPR032675">
    <property type="entry name" value="LRR_dom_sf"/>
</dbReference>
<dbReference type="Gene3D" id="3.80.10.10">
    <property type="entry name" value="Ribonuclease Inhibitor"/>
    <property type="match status" value="1"/>
</dbReference>
<dbReference type="Pfam" id="PF13855">
    <property type="entry name" value="LRR_8"/>
    <property type="match status" value="1"/>
</dbReference>
<evidence type="ECO:0000256" key="5">
    <source>
        <dbReference type="ARBA" id="ARBA00022741"/>
    </source>
</evidence>
<evidence type="ECO:0000256" key="4">
    <source>
        <dbReference type="ARBA" id="ARBA00022737"/>
    </source>
</evidence>
<reference evidence="14" key="1">
    <citation type="submission" date="2023-10" db="EMBL/GenBank/DDBJ databases">
        <title>Chromosome-level genome of the transformable northern wattle, Acacia crassicarpa.</title>
        <authorList>
            <person name="Massaro I."/>
            <person name="Sinha N.R."/>
            <person name="Poethig S."/>
            <person name="Leichty A.R."/>
        </authorList>
    </citation>
    <scope>NUCLEOTIDE SEQUENCE</scope>
    <source>
        <strain evidence="14">Acra3RX</strain>
        <tissue evidence="14">Leaf</tissue>
    </source>
</reference>
<dbReference type="Proteomes" id="UP001293593">
    <property type="component" value="Unassembled WGS sequence"/>
</dbReference>
<sequence length="667" mass="74894">MAHQKTFHGLLMMLMIIFLVLTLCSVPSLGDDRQVLIKFKTFLSNASALSNWNHSTRICNWNGIRCRKGGLHLILEKMGLSGTIDTDTLLELSDLQSFSVKNNNFEGNMPIFNRFGRLKGLYLSQNKFSGDIPDNAFDGMRHLSKVYLDENECTGHIPSSLAELPNLLDLDLHSNGFEGNIPDFKTQNTFRVFNVSYNHLEGEIPPNGSDDPSAYEGNKGLCGKPLNNTCQVSSPSRKRESSPSRKRTLVIAIIVVAVILLASIIAALFVLRRRRQKQRRRSSTSTTTSPLRKTATTTTNIHSEQHQNSESLVIKEKASSLDLTAEFKKGESGDLNFVKKENERFDLQQLLRASAEILGGGSFGTTYKAIVLNGPVVVVKRFKHMNNLGKGEFFEHMRRLGSLNHPNLLPLVAFYYRKEEKLLVYDFVENGCLASHLHGRRGSGLDWPTRLKIIKGVARGLAYLYREFPDEKLPHGHLKSSNVLLDESMEPRLTEYGLVPAMNKSHAQQFMAAYKAPEANQSSPEQRRPNNNNQLKSDVWCLGILILEVLTGKFPANYLRHGKGGNSDLATWVNSVVREEWTGEVFDKDILGTRNGEGEMLKLLKIGMFCCEWEVENRWDWKEAIAKIEELKEKDSEDDSSSSNISEADLSASRPITDDESSFAAPK</sequence>
<gene>
    <name evidence="14" type="ORF">QN277_015117</name>
</gene>
<feature type="compositionally biased region" description="Low complexity" evidence="10">
    <location>
        <begin position="641"/>
        <end position="653"/>
    </location>
</feature>
<evidence type="ECO:0000256" key="6">
    <source>
        <dbReference type="ARBA" id="ARBA00022840"/>
    </source>
</evidence>
<keyword evidence="4" id="KW-0677">Repeat</keyword>
<feature type="compositionally biased region" description="Low complexity" evidence="10">
    <location>
        <begin position="283"/>
        <end position="299"/>
    </location>
</feature>
<proteinExistence type="predicted"/>
<dbReference type="GO" id="GO:0016020">
    <property type="term" value="C:membrane"/>
    <property type="evidence" value="ECO:0007669"/>
    <property type="project" value="UniProtKB-SubCell"/>
</dbReference>
<evidence type="ECO:0000256" key="10">
    <source>
        <dbReference type="SAM" id="MobiDB-lite"/>
    </source>
</evidence>
<evidence type="ECO:0000256" key="8">
    <source>
        <dbReference type="ARBA" id="ARBA00023136"/>
    </source>
</evidence>
<dbReference type="InterPro" id="IPR001611">
    <property type="entry name" value="Leu-rich_rpt"/>
</dbReference>
<evidence type="ECO:0000256" key="12">
    <source>
        <dbReference type="SAM" id="SignalP"/>
    </source>
</evidence>
<evidence type="ECO:0000259" key="13">
    <source>
        <dbReference type="PROSITE" id="PS50011"/>
    </source>
</evidence>
<organism evidence="14 15">
    <name type="scientific">Acacia crassicarpa</name>
    <name type="common">northern wattle</name>
    <dbReference type="NCBI Taxonomy" id="499986"/>
    <lineage>
        <taxon>Eukaryota</taxon>
        <taxon>Viridiplantae</taxon>
        <taxon>Streptophyta</taxon>
        <taxon>Embryophyta</taxon>
        <taxon>Tracheophyta</taxon>
        <taxon>Spermatophyta</taxon>
        <taxon>Magnoliopsida</taxon>
        <taxon>eudicotyledons</taxon>
        <taxon>Gunneridae</taxon>
        <taxon>Pentapetalae</taxon>
        <taxon>rosids</taxon>
        <taxon>fabids</taxon>
        <taxon>Fabales</taxon>
        <taxon>Fabaceae</taxon>
        <taxon>Caesalpinioideae</taxon>
        <taxon>mimosoid clade</taxon>
        <taxon>Acacieae</taxon>
        <taxon>Acacia</taxon>
    </lineage>
</organism>
<dbReference type="InterPro" id="IPR013210">
    <property type="entry name" value="LRR_N_plant-typ"/>
</dbReference>
<evidence type="ECO:0000313" key="14">
    <source>
        <dbReference type="EMBL" id="KAK4277062.1"/>
    </source>
</evidence>
<name>A0AAE1JTJ2_9FABA</name>
<feature type="signal peptide" evidence="12">
    <location>
        <begin position="1"/>
        <end position="30"/>
    </location>
</feature>
<dbReference type="PROSITE" id="PS00107">
    <property type="entry name" value="PROTEIN_KINASE_ATP"/>
    <property type="match status" value="1"/>
</dbReference>
<dbReference type="Gene3D" id="3.30.200.20">
    <property type="entry name" value="Phosphorylase Kinase, domain 1"/>
    <property type="match status" value="1"/>
</dbReference>
<keyword evidence="5 9" id="KW-0547">Nucleotide-binding</keyword>
<dbReference type="GO" id="GO:0004672">
    <property type="term" value="F:protein kinase activity"/>
    <property type="evidence" value="ECO:0007669"/>
    <property type="project" value="InterPro"/>
</dbReference>
<evidence type="ECO:0000256" key="11">
    <source>
        <dbReference type="SAM" id="Phobius"/>
    </source>
</evidence>
<keyword evidence="12" id="KW-0732">Signal</keyword>
<comment type="caution">
    <text evidence="14">The sequence shown here is derived from an EMBL/GenBank/DDBJ whole genome shotgun (WGS) entry which is preliminary data.</text>
</comment>
<evidence type="ECO:0000256" key="3">
    <source>
        <dbReference type="ARBA" id="ARBA00022692"/>
    </source>
</evidence>
<accession>A0AAE1JTJ2</accession>
<feature type="region of interest" description="Disordered" evidence="10">
    <location>
        <begin position="632"/>
        <end position="667"/>
    </location>
</feature>
<feature type="binding site" evidence="9">
    <location>
        <position position="380"/>
    </location>
    <ligand>
        <name>ATP</name>
        <dbReference type="ChEBI" id="CHEBI:30616"/>
    </ligand>
</feature>
<feature type="region of interest" description="Disordered" evidence="10">
    <location>
        <begin position="276"/>
        <end position="311"/>
    </location>
</feature>
<comment type="subcellular location">
    <subcellularLocation>
        <location evidence="1">Membrane</location>
    </subcellularLocation>
</comment>
<evidence type="ECO:0000256" key="7">
    <source>
        <dbReference type="ARBA" id="ARBA00022989"/>
    </source>
</evidence>
<dbReference type="SUPFAM" id="SSF56112">
    <property type="entry name" value="Protein kinase-like (PK-like)"/>
    <property type="match status" value="1"/>
</dbReference>
<dbReference type="InterPro" id="IPR000719">
    <property type="entry name" value="Prot_kinase_dom"/>
</dbReference>
<dbReference type="SUPFAM" id="SSF52058">
    <property type="entry name" value="L domain-like"/>
    <property type="match status" value="1"/>
</dbReference>
<evidence type="ECO:0000256" key="9">
    <source>
        <dbReference type="PROSITE-ProRule" id="PRU10141"/>
    </source>
</evidence>
<dbReference type="InterPro" id="IPR046959">
    <property type="entry name" value="PRK1-6/SRF4-like"/>
</dbReference>
<keyword evidence="6 9" id="KW-0067">ATP-binding</keyword>
<dbReference type="FunFam" id="3.30.200.20:FF:000307">
    <property type="entry name" value="pollen receptor-like kinase 1"/>
    <property type="match status" value="1"/>
</dbReference>
<evidence type="ECO:0000256" key="2">
    <source>
        <dbReference type="ARBA" id="ARBA00022614"/>
    </source>
</evidence>
<dbReference type="Pfam" id="PF08263">
    <property type="entry name" value="LRRNT_2"/>
    <property type="match status" value="1"/>
</dbReference>
<keyword evidence="7 11" id="KW-1133">Transmembrane helix</keyword>
<feature type="domain" description="Protein kinase" evidence="13">
    <location>
        <begin position="352"/>
        <end position="631"/>
    </location>
</feature>
<dbReference type="Pfam" id="PF00069">
    <property type="entry name" value="Pkinase"/>
    <property type="match status" value="1"/>
</dbReference>
<dbReference type="PANTHER" id="PTHR48007:SF67">
    <property type="entry name" value="POLLEN RECEPTOR-LIKE KINASE 1"/>
    <property type="match status" value="1"/>
</dbReference>
<dbReference type="EMBL" id="JAWXYG010000003">
    <property type="protein sequence ID" value="KAK4277062.1"/>
    <property type="molecule type" value="Genomic_DNA"/>
</dbReference>
<dbReference type="InterPro" id="IPR017441">
    <property type="entry name" value="Protein_kinase_ATP_BS"/>
</dbReference>
<feature type="transmembrane region" description="Helical" evidence="11">
    <location>
        <begin position="249"/>
        <end position="271"/>
    </location>
</feature>
<protein>
    <recommendedName>
        <fullName evidence="13">Protein kinase domain-containing protein</fullName>
    </recommendedName>
</protein>
<keyword evidence="3 11" id="KW-0812">Transmembrane</keyword>